<dbReference type="Proteomes" id="UP000595437">
    <property type="component" value="Chromosome 3"/>
</dbReference>
<feature type="non-terminal residue" evidence="1">
    <location>
        <position position="1"/>
    </location>
</feature>
<dbReference type="OrthoDB" id="447290at2759"/>
<protein>
    <submittedName>
        <fullName evidence="1">Pseudouridine synthase YOR243C</fullName>
    </submittedName>
</protein>
<proteinExistence type="predicted"/>
<keyword evidence="2" id="KW-1185">Reference proteome</keyword>
<evidence type="ECO:0000313" key="2">
    <source>
        <dbReference type="Proteomes" id="UP000595437"/>
    </source>
</evidence>
<sequence length="62" mass="7241">RWEHGDDRGRACDGTQVGITEYLSKDVPGFRGILKHRYSDFIVNEVDLRVKQFDFVRPSFPN</sequence>
<name>A0A7T8QRZ7_CALRO</name>
<organism evidence="1 2">
    <name type="scientific">Caligus rogercresseyi</name>
    <name type="common">Sea louse</name>
    <dbReference type="NCBI Taxonomy" id="217165"/>
    <lineage>
        <taxon>Eukaryota</taxon>
        <taxon>Metazoa</taxon>
        <taxon>Ecdysozoa</taxon>
        <taxon>Arthropoda</taxon>
        <taxon>Crustacea</taxon>
        <taxon>Multicrustacea</taxon>
        <taxon>Hexanauplia</taxon>
        <taxon>Copepoda</taxon>
        <taxon>Siphonostomatoida</taxon>
        <taxon>Caligidae</taxon>
        <taxon>Caligus</taxon>
    </lineage>
</organism>
<accession>A0A7T8QRZ7</accession>
<reference evidence="2" key="1">
    <citation type="submission" date="2021-01" db="EMBL/GenBank/DDBJ databases">
        <title>Caligus Genome Assembly.</title>
        <authorList>
            <person name="Gallardo-Escarate C."/>
        </authorList>
    </citation>
    <scope>NUCLEOTIDE SEQUENCE [LARGE SCALE GENOMIC DNA]</scope>
</reference>
<dbReference type="EMBL" id="CP045892">
    <property type="protein sequence ID" value="QQP53044.1"/>
    <property type="molecule type" value="Genomic_DNA"/>
</dbReference>
<dbReference type="AlphaFoldDB" id="A0A7T8QRZ7"/>
<evidence type="ECO:0000313" key="1">
    <source>
        <dbReference type="EMBL" id="QQP53044.1"/>
    </source>
</evidence>
<gene>
    <name evidence="1" type="ORF">FKW44_005374</name>
</gene>